<organism evidence="2 3">
    <name type="scientific">Candolleomyces aberdarensis</name>
    <dbReference type="NCBI Taxonomy" id="2316362"/>
    <lineage>
        <taxon>Eukaryota</taxon>
        <taxon>Fungi</taxon>
        <taxon>Dikarya</taxon>
        <taxon>Basidiomycota</taxon>
        <taxon>Agaricomycotina</taxon>
        <taxon>Agaricomycetes</taxon>
        <taxon>Agaricomycetidae</taxon>
        <taxon>Agaricales</taxon>
        <taxon>Agaricineae</taxon>
        <taxon>Psathyrellaceae</taxon>
        <taxon>Candolleomyces</taxon>
    </lineage>
</organism>
<feature type="compositionally biased region" description="Basic and acidic residues" evidence="1">
    <location>
        <begin position="58"/>
        <end position="67"/>
    </location>
</feature>
<evidence type="ECO:0000313" key="2">
    <source>
        <dbReference type="EMBL" id="RXW13131.1"/>
    </source>
</evidence>
<dbReference type="OrthoDB" id="10373415at2759"/>
<sequence length="83" mass="8926">MPVGTRKNLAPASPIKAPAHKRDQSPAAGGSRRWTRRKKGEVEGGNDSNIEFDVADECGIKEEDRQAGSKAKKPGSAQIATRR</sequence>
<feature type="region of interest" description="Disordered" evidence="1">
    <location>
        <begin position="1"/>
        <end position="83"/>
    </location>
</feature>
<reference evidence="2 3" key="1">
    <citation type="submission" date="2019-01" db="EMBL/GenBank/DDBJ databases">
        <title>Draft genome sequence of Psathyrella aberdarensis IHI B618.</title>
        <authorList>
            <person name="Buettner E."/>
            <person name="Kellner H."/>
        </authorList>
    </citation>
    <scope>NUCLEOTIDE SEQUENCE [LARGE SCALE GENOMIC DNA]</scope>
    <source>
        <strain evidence="2 3">IHI B618</strain>
    </source>
</reference>
<accession>A0A4Q2D3Z8</accession>
<name>A0A4Q2D3Z8_9AGAR</name>
<protein>
    <submittedName>
        <fullName evidence="2">Uncharacterized protein</fullName>
    </submittedName>
</protein>
<comment type="caution">
    <text evidence="2">The sequence shown here is derived from an EMBL/GenBank/DDBJ whole genome shotgun (WGS) entry which is preliminary data.</text>
</comment>
<gene>
    <name evidence="2" type="ORF">EST38_g12723</name>
</gene>
<dbReference type="AlphaFoldDB" id="A0A4Q2D3Z8"/>
<evidence type="ECO:0000313" key="3">
    <source>
        <dbReference type="Proteomes" id="UP000290288"/>
    </source>
</evidence>
<dbReference type="EMBL" id="SDEE01001003">
    <property type="protein sequence ID" value="RXW13131.1"/>
    <property type="molecule type" value="Genomic_DNA"/>
</dbReference>
<proteinExistence type="predicted"/>
<dbReference type="Proteomes" id="UP000290288">
    <property type="component" value="Unassembled WGS sequence"/>
</dbReference>
<evidence type="ECO:0000256" key="1">
    <source>
        <dbReference type="SAM" id="MobiDB-lite"/>
    </source>
</evidence>
<keyword evidence="3" id="KW-1185">Reference proteome</keyword>